<sequence length="92" mass="10243">MKSPEKIEVAGVNVQDIVAGSPEQRTALPVLFLFPTTSSPQTMEVFPHSRHGCLRCRWRNRVRVYGVPALDGLVQSHGRWPPSACFRVAVTD</sequence>
<gene>
    <name evidence="1" type="ORF">DM860_000967</name>
</gene>
<proteinExistence type="predicted"/>
<dbReference type="AlphaFoldDB" id="A0A328DSG3"/>
<comment type="caution">
    <text evidence="1">The sequence shown here is derived from an EMBL/GenBank/DDBJ whole genome shotgun (WGS) entry which is preliminary data.</text>
</comment>
<dbReference type="Proteomes" id="UP000249390">
    <property type="component" value="Unassembled WGS sequence"/>
</dbReference>
<evidence type="ECO:0000313" key="1">
    <source>
        <dbReference type="EMBL" id="RAL48647.1"/>
    </source>
</evidence>
<protein>
    <submittedName>
        <fullName evidence="1">Uncharacterized protein</fullName>
    </submittedName>
</protein>
<name>A0A328DSG3_9ASTE</name>
<organism evidence="1 2">
    <name type="scientific">Cuscuta australis</name>
    <dbReference type="NCBI Taxonomy" id="267555"/>
    <lineage>
        <taxon>Eukaryota</taxon>
        <taxon>Viridiplantae</taxon>
        <taxon>Streptophyta</taxon>
        <taxon>Embryophyta</taxon>
        <taxon>Tracheophyta</taxon>
        <taxon>Spermatophyta</taxon>
        <taxon>Magnoliopsida</taxon>
        <taxon>eudicotyledons</taxon>
        <taxon>Gunneridae</taxon>
        <taxon>Pentapetalae</taxon>
        <taxon>asterids</taxon>
        <taxon>lamiids</taxon>
        <taxon>Solanales</taxon>
        <taxon>Convolvulaceae</taxon>
        <taxon>Cuscuteae</taxon>
        <taxon>Cuscuta</taxon>
        <taxon>Cuscuta subgen. Grammica</taxon>
        <taxon>Cuscuta sect. Cleistogrammica</taxon>
    </lineage>
</organism>
<reference evidence="1 2" key="1">
    <citation type="submission" date="2018-06" db="EMBL/GenBank/DDBJ databases">
        <title>The Genome of Cuscuta australis (Dodder) Provides Insight into the Evolution of Plant Parasitism.</title>
        <authorList>
            <person name="Liu H."/>
        </authorList>
    </citation>
    <scope>NUCLEOTIDE SEQUENCE [LARGE SCALE GENOMIC DNA]</scope>
    <source>
        <strain evidence="2">cv. Yunnan</strain>
        <tissue evidence="1">Vines</tissue>
    </source>
</reference>
<keyword evidence="2" id="KW-1185">Reference proteome</keyword>
<accession>A0A328DSG3</accession>
<dbReference type="EMBL" id="NQVE01000097">
    <property type="protein sequence ID" value="RAL48647.1"/>
    <property type="molecule type" value="Genomic_DNA"/>
</dbReference>
<evidence type="ECO:0000313" key="2">
    <source>
        <dbReference type="Proteomes" id="UP000249390"/>
    </source>
</evidence>